<accession>A0A4C1YED9</accession>
<proteinExistence type="predicted"/>
<gene>
    <name evidence="1" type="ORF">EVAR_51606_1</name>
</gene>
<evidence type="ECO:0000313" key="2">
    <source>
        <dbReference type="Proteomes" id="UP000299102"/>
    </source>
</evidence>
<sequence>MSLKFHISFEYEGNTRVPVGLPPRPIRERVFLVIVMSKTVLLRLMPFGDGITSKVEIKITSGRLFYQGRTEDGTEIEIDVESGTVH</sequence>
<organism evidence="1 2">
    <name type="scientific">Eumeta variegata</name>
    <name type="common">Bagworm moth</name>
    <name type="synonym">Eumeta japonica</name>
    <dbReference type="NCBI Taxonomy" id="151549"/>
    <lineage>
        <taxon>Eukaryota</taxon>
        <taxon>Metazoa</taxon>
        <taxon>Ecdysozoa</taxon>
        <taxon>Arthropoda</taxon>
        <taxon>Hexapoda</taxon>
        <taxon>Insecta</taxon>
        <taxon>Pterygota</taxon>
        <taxon>Neoptera</taxon>
        <taxon>Endopterygota</taxon>
        <taxon>Lepidoptera</taxon>
        <taxon>Glossata</taxon>
        <taxon>Ditrysia</taxon>
        <taxon>Tineoidea</taxon>
        <taxon>Psychidae</taxon>
        <taxon>Oiketicinae</taxon>
        <taxon>Eumeta</taxon>
    </lineage>
</organism>
<reference evidence="1 2" key="1">
    <citation type="journal article" date="2019" name="Commun. Biol.">
        <title>The bagworm genome reveals a unique fibroin gene that provides high tensile strength.</title>
        <authorList>
            <person name="Kono N."/>
            <person name="Nakamura H."/>
            <person name="Ohtoshi R."/>
            <person name="Tomita M."/>
            <person name="Numata K."/>
            <person name="Arakawa K."/>
        </authorList>
    </citation>
    <scope>NUCLEOTIDE SEQUENCE [LARGE SCALE GENOMIC DNA]</scope>
</reference>
<name>A0A4C1YED9_EUMVA</name>
<protein>
    <submittedName>
        <fullName evidence="1">Uncharacterized protein</fullName>
    </submittedName>
</protein>
<dbReference type="AlphaFoldDB" id="A0A4C1YED9"/>
<dbReference type="Proteomes" id="UP000299102">
    <property type="component" value="Unassembled WGS sequence"/>
</dbReference>
<evidence type="ECO:0000313" key="1">
    <source>
        <dbReference type="EMBL" id="GBP73693.1"/>
    </source>
</evidence>
<dbReference type="EMBL" id="BGZK01001183">
    <property type="protein sequence ID" value="GBP73693.1"/>
    <property type="molecule type" value="Genomic_DNA"/>
</dbReference>
<keyword evidence="2" id="KW-1185">Reference proteome</keyword>
<comment type="caution">
    <text evidence="1">The sequence shown here is derived from an EMBL/GenBank/DDBJ whole genome shotgun (WGS) entry which is preliminary data.</text>
</comment>